<name>A0A397U5I2_9GLOM</name>
<comment type="caution">
    <text evidence="2">The sequence shown here is derived from an EMBL/GenBank/DDBJ whole genome shotgun (WGS) entry which is preliminary data.</text>
</comment>
<organism evidence="2 3">
    <name type="scientific">Gigaspora rosea</name>
    <dbReference type="NCBI Taxonomy" id="44941"/>
    <lineage>
        <taxon>Eukaryota</taxon>
        <taxon>Fungi</taxon>
        <taxon>Fungi incertae sedis</taxon>
        <taxon>Mucoromycota</taxon>
        <taxon>Glomeromycotina</taxon>
        <taxon>Glomeromycetes</taxon>
        <taxon>Diversisporales</taxon>
        <taxon>Gigasporaceae</taxon>
        <taxon>Gigaspora</taxon>
    </lineage>
</organism>
<dbReference type="OrthoDB" id="10519225at2759"/>
<sequence>MLRRSKKKDLDQIKNNQKKKELAKIATKMKEKIEVKTKAINTIKAFLEDFKNKPALDFRTESTYVTQISILEERLKNLKDLNGLAKRLEKLIETNDNFQTKCFELRMLSLNKFNYNVNRLNEKQTNLKNELQTNKLKNQTQRIAVLMKFVCIIV</sequence>
<keyword evidence="1" id="KW-0175">Coiled coil</keyword>
<evidence type="ECO:0000313" key="3">
    <source>
        <dbReference type="Proteomes" id="UP000266673"/>
    </source>
</evidence>
<evidence type="ECO:0000256" key="1">
    <source>
        <dbReference type="SAM" id="Coils"/>
    </source>
</evidence>
<reference evidence="2 3" key="1">
    <citation type="submission" date="2018-06" db="EMBL/GenBank/DDBJ databases">
        <title>Comparative genomics reveals the genomic features of Rhizophagus irregularis, R. cerebriforme, R. diaphanum and Gigaspora rosea, and their symbiotic lifestyle signature.</title>
        <authorList>
            <person name="Morin E."/>
            <person name="San Clemente H."/>
            <person name="Chen E.C.H."/>
            <person name="De La Providencia I."/>
            <person name="Hainaut M."/>
            <person name="Kuo A."/>
            <person name="Kohler A."/>
            <person name="Murat C."/>
            <person name="Tang N."/>
            <person name="Roy S."/>
            <person name="Loubradou J."/>
            <person name="Henrissat B."/>
            <person name="Grigoriev I.V."/>
            <person name="Corradi N."/>
            <person name="Roux C."/>
            <person name="Martin F.M."/>
        </authorList>
    </citation>
    <scope>NUCLEOTIDE SEQUENCE [LARGE SCALE GENOMIC DNA]</scope>
    <source>
        <strain evidence="2 3">DAOM 194757</strain>
    </source>
</reference>
<accession>A0A397U5I2</accession>
<dbReference type="Proteomes" id="UP000266673">
    <property type="component" value="Unassembled WGS sequence"/>
</dbReference>
<proteinExistence type="predicted"/>
<evidence type="ECO:0000313" key="2">
    <source>
        <dbReference type="EMBL" id="RIB02673.1"/>
    </source>
</evidence>
<protein>
    <submittedName>
        <fullName evidence="2">Uncharacterized protein</fullName>
    </submittedName>
</protein>
<keyword evidence="3" id="KW-1185">Reference proteome</keyword>
<dbReference type="EMBL" id="QKWP01002625">
    <property type="protein sequence ID" value="RIB02673.1"/>
    <property type="molecule type" value="Genomic_DNA"/>
</dbReference>
<gene>
    <name evidence="2" type="ORF">C2G38_2049883</name>
</gene>
<feature type="coiled-coil region" evidence="1">
    <location>
        <begin position="68"/>
        <end position="137"/>
    </location>
</feature>
<dbReference type="AlphaFoldDB" id="A0A397U5I2"/>